<dbReference type="OMA" id="RNWENEN"/>
<feature type="transmembrane region" description="Helical" evidence="1">
    <location>
        <begin position="37"/>
        <end position="58"/>
    </location>
</feature>
<dbReference type="Proteomes" id="UP000077755">
    <property type="component" value="Chromosome 2"/>
</dbReference>
<dbReference type="EMBL" id="CP093344">
    <property type="protein sequence ID" value="WOG87046.1"/>
    <property type="molecule type" value="Genomic_DNA"/>
</dbReference>
<dbReference type="EMBL" id="LNRQ01000002">
    <property type="protein sequence ID" value="KZN04734.1"/>
    <property type="molecule type" value="Genomic_DNA"/>
</dbReference>
<sequence>MKVSQKDTEKFVWDHMRNTPGTPMSVTQSQTRALPKLLVWLIVFVTATYIVYTLKLVINSPSCDDEIFPAISHTSISLHTSKDGNFSSLPENQDLFRETEVKDIVFGIAASAKLWGKRKNYIKLWWKPGKMRGIVWLDNAVKSKEEEGLPPLRISGNTSRFAYKNRQGHRSAIRISRIVSETLRLGMENVRWFVMGDDDTVFVTENLVRILNKYDHNQYYYIGSLSESHLQNIFFSYGMAYGGGGFAISYPLAKALEKMQDKCIQRYPGLYGSDDRMQACMAELGVPLTKETGFHQYDVYGNLFGLLAAHPVTPLVSLHHLDVVEPIFPNVTRVEALKRLTIPMKLDSAGLIQQSICYEKKKTWTISVSWGFAIQILRGVLSPREIEMPSRTFLNWYRRADYTAYAFNTRPVARNPCQRPFVFYLSRARFDSITNQTVTVYDRHRVPHPACKWNLTSPAEIDRIVVYKKPDPHLWDRSPRRNCCRILESKKKSMVLDVGVCREGEITEI</sequence>
<evidence type="ECO:0000313" key="2">
    <source>
        <dbReference type="EMBL" id="KZN04734.1"/>
    </source>
</evidence>
<keyword evidence="1" id="KW-1133">Transmembrane helix</keyword>
<evidence type="ECO:0000313" key="4">
    <source>
        <dbReference type="Proteomes" id="UP000077755"/>
    </source>
</evidence>
<dbReference type="Pfam" id="PF04646">
    <property type="entry name" value="DUF604"/>
    <property type="match status" value="1"/>
</dbReference>
<keyword evidence="4" id="KW-1185">Reference proteome</keyword>
<keyword evidence="1" id="KW-0472">Membrane</keyword>
<keyword evidence="1" id="KW-0812">Transmembrane</keyword>
<dbReference type="Gramene" id="KZN04734">
    <property type="protein sequence ID" value="KZN04734"/>
    <property type="gene ID" value="DCAR_005571"/>
</dbReference>
<dbReference type="Gene3D" id="3.90.550.50">
    <property type="match status" value="1"/>
</dbReference>
<accession>A0A166D517</accession>
<evidence type="ECO:0000256" key="1">
    <source>
        <dbReference type="SAM" id="Phobius"/>
    </source>
</evidence>
<dbReference type="AlphaFoldDB" id="A0A166D517"/>
<dbReference type="STRING" id="79200.A0A166D517"/>
<gene>
    <name evidence="2" type="ORF">DCAR_005571</name>
    <name evidence="3" type="ORF">DCAR_0206266</name>
</gene>
<dbReference type="InterPro" id="IPR006740">
    <property type="entry name" value="DUF604"/>
</dbReference>
<reference evidence="3" key="2">
    <citation type="submission" date="2022-03" db="EMBL/GenBank/DDBJ databases">
        <title>Draft title - Genomic analysis of global carrot germplasm unveils the trajectory of domestication and the origin of high carotenoid orange carrot.</title>
        <authorList>
            <person name="Iorizzo M."/>
            <person name="Ellison S."/>
            <person name="Senalik D."/>
            <person name="Macko-Podgorni A."/>
            <person name="Grzebelus D."/>
            <person name="Bostan H."/>
            <person name="Rolling W."/>
            <person name="Curaba J."/>
            <person name="Simon P."/>
        </authorList>
    </citation>
    <scope>NUCLEOTIDE SEQUENCE</scope>
    <source>
        <tissue evidence="3">Leaf</tissue>
    </source>
</reference>
<proteinExistence type="predicted"/>
<reference evidence="2" key="1">
    <citation type="journal article" date="2016" name="Nat. Genet.">
        <title>A high-quality carrot genome assembly provides new insights into carotenoid accumulation and asterid genome evolution.</title>
        <authorList>
            <person name="Iorizzo M."/>
            <person name="Ellison S."/>
            <person name="Senalik D."/>
            <person name="Zeng P."/>
            <person name="Satapoomin P."/>
            <person name="Huang J."/>
            <person name="Bowman M."/>
            <person name="Iovene M."/>
            <person name="Sanseverino W."/>
            <person name="Cavagnaro P."/>
            <person name="Yildiz M."/>
            <person name="Macko-Podgorni A."/>
            <person name="Moranska E."/>
            <person name="Grzebelus E."/>
            <person name="Grzebelus D."/>
            <person name="Ashrafi H."/>
            <person name="Zheng Z."/>
            <person name="Cheng S."/>
            <person name="Spooner D."/>
            <person name="Van Deynze A."/>
            <person name="Simon P."/>
        </authorList>
    </citation>
    <scope>NUCLEOTIDE SEQUENCE [LARGE SCALE GENOMIC DNA]</scope>
    <source>
        <tissue evidence="2">Leaf</tissue>
    </source>
</reference>
<organism evidence="2">
    <name type="scientific">Daucus carota subsp. sativus</name>
    <name type="common">Carrot</name>
    <dbReference type="NCBI Taxonomy" id="79200"/>
    <lineage>
        <taxon>Eukaryota</taxon>
        <taxon>Viridiplantae</taxon>
        <taxon>Streptophyta</taxon>
        <taxon>Embryophyta</taxon>
        <taxon>Tracheophyta</taxon>
        <taxon>Spermatophyta</taxon>
        <taxon>Magnoliopsida</taxon>
        <taxon>eudicotyledons</taxon>
        <taxon>Gunneridae</taxon>
        <taxon>Pentapetalae</taxon>
        <taxon>asterids</taxon>
        <taxon>campanulids</taxon>
        <taxon>Apiales</taxon>
        <taxon>Apiaceae</taxon>
        <taxon>Apioideae</taxon>
        <taxon>Scandiceae</taxon>
        <taxon>Daucinae</taxon>
        <taxon>Daucus</taxon>
        <taxon>Daucus sect. Daucus</taxon>
    </lineage>
</organism>
<dbReference type="FunFam" id="3.90.550.50:FF:000006">
    <property type="entry name" value="Fringe-related protein-like"/>
    <property type="match status" value="1"/>
</dbReference>
<evidence type="ECO:0000313" key="3">
    <source>
        <dbReference type="EMBL" id="WOG87046.1"/>
    </source>
</evidence>
<dbReference type="PANTHER" id="PTHR10811">
    <property type="entry name" value="FRINGE-RELATED"/>
    <property type="match status" value="1"/>
</dbReference>
<protein>
    <submittedName>
        <fullName evidence="2">Uncharacterized protein</fullName>
    </submittedName>
</protein>
<name>A0A166D517_DAUCS</name>